<evidence type="ECO:0000256" key="1">
    <source>
        <dbReference type="SAM" id="MobiDB-lite"/>
    </source>
</evidence>
<proteinExistence type="predicted"/>
<sequence length="97" mass="11127">HFAANPMSAYSQAQPNMQQRMAVNAHRQNMMADRLQAAQQDHLRTESPTSNPREKSPFRQNSPYSMPAPTQRPQPTLQKQRTSISPKELMLDEHDVD</sequence>
<gene>
    <name evidence="2" type="ORF">PHISCL_10786</name>
</gene>
<name>A0A3A2Z6A9_9EURO</name>
<dbReference type="STRING" id="2070753.A0A3A2Z6A9"/>
<comment type="caution">
    <text evidence="2">The sequence shown here is derived from an EMBL/GenBank/DDBJ whole genome shotgun (WGS) entry which is preliminary data.</text>
</comment>
<dbReference type="AlphaFoldDB" id="A0A3A2Z6A9"/>
<evidence type="ECO:0000313" key="3">
    <source>
        <dbReference type="Proteomes" id="UP000266188"/>
    </source>
</evidence>
<dbReference type="Proteomes" id="UP000266188">
    <property type="component" value="Unassembled WGS sequence"/>
</dbReference>
<feature type="compositionally biased region" description="Polar residues" evidence="1">
    <location>
        <begin position="71"/>
        <end position="85"/>
    </location>
</feature>
<dbReference type="OrthoDB" id="7295497at2759"/>
<feature type="region of interest" description="Disordered" evidence="1">
    <location>
        <begin position="1"/>
        <end position="97"/>
    </location>
</feature>
<feature type="non-terminal residue" evidence="2">
    <location>
        <position position="1"/>
    </location>
</feature>
<reference evidence="3" key="1">
    <citation type="submission" date="2017-02" db="EMBL/GenBank/DDBJ databases">
        <authorList>
            <person name="Tafer H."/>
            <person name="Lopandic K."/>
        </authorList>
    </citation>
    <scope>NUCLEOTIDE SEQUENCE [LARGE SCALE GENOMIC DNA]</scope>
    <source>
        <strain evidence="3">CBS 366.77</strain>
    </source>
</reference>
<accession>A0A3A2Z6A9</accession>
<organism evidence="2 3">
    <name type="scientific">Aspergillus sclerotialis</name>
    <dbReference type="NCBI Taxonomy" id="2070753"/>
    <lineage>
        <taxon>Eukaryota</taxon>
        <taxon>Fungi</taxon>
        <taxon>Dikarya</taxon>
        <taxon>Ascomycota</taxon>
        <taxon>Pezizomycotina</taxon>
        <taxon>Eurotiomycetes</taxon>
        <taxon>Eurotiomycetidae</taxon>
        <taxon>Eurotiales</taxon>
        <taxon>Aspergillaceae</taxon>
        <taxon>Aspergillus</taxon>
        <taxon>Aspergillus subgen. Polypaecilum</taxon>
    </lineage>
</organism>
<evidence type="ECO:0000313" key="2">
    <source>
        <dbReference type="EMBL" id="RJE16877.1"/>
    </source>
</evidence>
<feature type="non-terminal residue" evidence="2">
    <location>
        <position position="97"/>
    </location>
</feature>
<dbReference type="EMBL" id="MVGC01002325">
    <property type="protein sequence ID" value="RJE16877.1"/>
    <property type="molecule type" value="Genomic_DNA"/>
</dbReference>
<keyword evidence="3" id="KW-1185">Reference proteome</keyword>
<feature type="compositionally biased region" description="Polar residues" evidence="1">
    <location>
        <begin position="8"/>
        <end position="21"/>
    </location>
</feature>
<protein>
    <submittedName>
        <fullName evidence="2">Uncharacterized protein</fullName>
    </submittedName>
</protein>